<sequence length="131" mass="15128">MFKVLDATLIVFKNKVRAEKELQEAFTFKSKWGRTLAIESQNEETIKLAQKKGFQMVIRKDPKLGFLRIKTIPSEKLDLTPLYEVLKTKDPEADWFLHISKNMLLNGSSKNENAKPSKLPLNKVIDIVRNI</sequence>
<name>A0A1F7HJ79_9BACT</name>
<proteinExistence type="predicted"/>
<evidence type="ECO:0000313" key="1">
    <source>
        <dbReference type="EMBL" id="OGK31123.1"/>
    </source>
</evidence>
<reference evidence="1 2" key="1">
    <citation type="journal article" date="2016" name="Nat. Commun.">
        <title>Thousands of microbial genomes shed light on interconnected biogeochemical processes in an aquifer system.</title>
        <authorList>
            <person name="Anantharaman K."/>
            <person name="Brown C.T."/>
            <person name="Hug L.A."/>
            <person name="Sharon I."/>
            <person name="Castelle C.J."/>
            <person name="Probst A.J."/>
            <person name="Thomas B.C."/>
            <person name="Singh A."/>
            <person name="Wilkins M.J."/>
            <person name="Karaoz U."/>
            <person name="Brodie E.L."/>
            <person name="Williams K.H."/>
            <person name="Hubbard S.S."/>
            <person name="Banfield J.F."/>
        </authorList>
    </citation>
    <scope>NUCLEOTIDE SEQUENCE [LARGE SCALE GENOMIC DNA]</scope>
</reference>
<dbReference type="Proteomes" id="UP000177199">
    <property type="component" value="Unassembled WGS sequence"/>
</dbReference>
<accession>A0A1F7HJ79</accession>
<evidence type="ECO:0000313" key="2">
    <source>
        <dbReference type="Proteomes" id="UP000177199"/>
    </source>
</evidence>
<comment type="caution">
    <text evidence="1">The sequence shown here is derived from an EMBL/GenBank/DDBJ whole genome shotgun (WGS) entry which is preliminary data.</text>
</comment>
<protein>
    <submittedName>
        <fullName evidence="1">Uncharacterized protein</fullName>
    </submittedName>
</protein>
<organism evidence="1 2">
    <name type="scientific">Candidatus Roizmanbacteria bacterium RIFCSPHIGHO2_12_FULL_33_9</name>
    <dbReference type="NCBI Taxonomy" id="1802045"/>
    <lineage>
        <taxon>Bacteria</taxon>
        <taxon>Candidatus Roizmaniibacteriota</taxon>
    </lineage>
</organism>
<gene>
    <name evidence="1" type="ORF">A3F29_03840</name>
</gene>
<dbReference type="AlphaFoldDB" id="A0A1F7HJ79"/>
<dbReference type="EMBL" id="MFZV01000021">
    <property type="protein sequence ID" value="OGK31123.1"/>
    <property type="molecule type" value="Genomic_DNA"/>
</dbReference>